<dbReference type="Pfam" id="PF04117">
    <property type="entry name" value="Mpv17_PMP22"/>
    <property type="match status" value="1"/>
</dbReference>
<dbReference type="GO" id="GO:0005778">
    <property type="term" value="C:peroxisomal membrane"/>
    <property type="evidence" value="ECO:0007669"/>
    <property type="project" value="TreeGrafter"/>
</dbReference>
<evidence type="ECO:0000313" key="7">
    <source>
        <dbReference type="EMBL" id="SPO35273.1"/>
    </source>
</evidence>
<evidence type="ECO:0000256" key="3">
    <source>
        <dbReference type="ARBA" id="ARBA00022692"/>
    </source>
</evidence>
<keyword evidence="5" id="KW-0472">Membrane</keyword>
<dbReference type="Proteomes" id="UP000323386">
    <property type="component" value="Unassembled WGS sequence"/>
</dbReference>
<dbReference type="OrthoDB" id="860at2759"/>
<evidence type="ECO:0000256" key="6">
    <source>
        <dbReference type="RuleBase" id="RU363053"/>
    </source>
</evidence>
<protein>
    <submittedName>
        <fullName evidence="7">Related to membrane protein, peroxisomal</fullName>
    </submittedName>
</protein>
<name>A0A5C3ESH2_9BASI</name>
<evidence type="ECO:0000256" key="1">
    <source>
        <dbReference type="ARBA" id="ARBA00004141"/>
    </source>
</evidence>
<dbReference type="EMBL" id="OOIP01000001">
    <property type="protein sequence ID" value="SPO35273.1"/>
    <property type="molecule type" value="Genomic_DNA"/>
</dbReference>
<dbReference type="PANTHER" id="PTHR11266:SF93">
    <property type="entry name" value="INTEGRAL MEMBRANE PROTEIN 25D9-6"/>
    <property type="match status" value="1"/>
</dbReference>
<evidence type="ECO:0000313" key="8">
    <source>
        <dbReference type="Proteomes" id="UP000323386"/>
    </source>
</evidence>
<gene>
    <name evidence="7" type="ORF">PSFLO_00744</name>
</gene>
<comment type="similarity">
    <text evidence="2 6">Belongs to the peroxisomal membrane protein PXMP2/4 family.</text>
</comment>
<accession>A0A5C3ESH2</accession>
<dbReference type="AlphaFoldDB" id="A0A5C3ESH2"/>
<keyword evidence="3" id="KW-0812">Transmembrane</keyword>
<reference evidence="7 8" key="1">
    <citation type="submission" date="2018-03" db="EMBL/GenBank/DDBJ databases">
        <authorList>
            <person name="Guldener U."/>
        </authorList>
    </citation>
    <scope>NUCLEOTIDE SEQUENCE [LARGE SCALE GENOMIC DNA]</scope>
    <source>
        <strain evidence="7 8">DAOM196992</strain>
    </source>
</reference>
<organism evidence="7 8">
    <name type="scientific">Pseudozyma flocculosa</name>
    <dbReference type="NCBI Taxonomy" id="84751"/>
    <lineage>
        <taxon>Eukaryota</taxon>
        <taxon>Fungi</taxon>
        <taxon>Dikarya</taxon>
        <taxon>Basidiomycota</taxon>
        <taxon>Ustilaginomycotina</taxon>
        <taxon>Ustilaginomycetes</taxon>
        <taxon>Ustilaginales</taxon>
        <taxon>Ustilaginaceae</taxon>
        <taxon>Pseudozyma</taxon>
    </lineage>
</organism>
<proteinExistence type="inferred from homology"/>
<dbReference type="InterPro" id="IPR007248">
    <property type="entry name" value="Mpv17_PMP22"/>
</dbReference>
<keyword evidence="8" id="KW-1185">Reference proteome</keyword>
<dbReference type="PANTHER" id="PTHR11266">
    <property type="entry name" value="PEROXISOMAL MEMBRANE PROTEIN 2, PXMP2 MPV17"/>
    <property type="match status" value="1"/>
</dbReference>
<comment type="subcellular location">
    <subcellularLocation>
        <location evidence="1">Membrane</location>
        <topology evidence="1">Multi-pass membrane protein</topology>
    </subcellularLocation>
</comment>
<keyword evidence="4" id="KW-1133">Transmembrane helix</keyword>
<sequence length="247" mass="26503">MAVASKIAGNPLLLAYLTNLATNPLRTKMYTSAFFAALAEILAGKFAGVAPATSKLPPSPVSEKQAAQQQPLRLVQAYLESVGINDRAFKMALYGGFISAPLGHVMTGMLQRAFAGRTSTKDKILQIITSNLTASVIANTVYLVCLSLINGARGTDQVIRTVKASWLTVMKLSWLTSPILIATAQKYLPAELWEPFFTFARFILSTYFNTLAKKKQMAIARAEQAKAKAQGGSIVDSDLAKGAAQGK</sequence>
<evidence type="ECO:0000256" key="2">
    <source>
        <dbReference type="ARBA" id="ARBA00006824"/>
    </source>
</evidence>
<evidence type="ECO:0000256" key="4">
    <source>
        <dbReference type="ARBA" id="ARBA00022989"/>
    </source>
</evidence>
<evidence type="ECO:0000256" key="5">
    <source>
        <dbReference type="ARBA" id="ARBA00023136"/>
    </source>
</evidence>